<organism evidence="2 3">
    <name type="scientific">Klebsiella phage LASTA</name>
    <dbReference type="NCBI Taxonomy" id="2723758"/>
    <lineage>
        <taxon>Viruses</taxon>
        <taxon>Duplodnaviria</taxon>
        <taxon>Heunggongvirae</taxon>
        <taxon>Uroviricota</taxon>
        <taxon>Caudoviricetes</taxon>
        <taxon>Lastavirus</taxon>
        <taxon>Lastavirus lasta</taxon>
    </lineage>
</organism>
<proteinExistence type="predicted"/>
<keyword evidence="1" id="KW-0472">Membrane</keyword>
<evidence type="ECO:0000256" key="1">
    <source>
        <dbReference type="SAM" id="Phobius"/>
    </source>
</evidence>
<dbReference type="Proteomes" id="UP000502929">
    <property type="component" value="Segment"/>
</dbReference>
<protein>
    <submittedName>
        <fullName evidence="2">Uncharacterized protein</fullName>
    </submittedName>
</protein>
<evidence type="ECO:0000313" key="2">
    <source>
        <dbReference type="EMBL" id="QIW86676.1"/>
    </source>
</evidence>
<keyword evidence="1" id="KW-0812">Transmembrane</keyword>
<accession>A0A6H0X3F3</accession>
<reference evidence="2 3" key="1">
    <citation type="submission" date="2020-03" db="EMBL/GenBank/DDBJ databases">
        <authorList>
            <person name="Kojic M."/>
            <person name="Vukotic G."/>
        </authorList>
    </citation>
    <scope>NUCLEOTIDE SEQUENCE [LARGE SCALE GENOMIC DNA]</scope>
</reference>
<dbReference type="EMBL" id="MT251347">
    <property type="protein sequence ID" value="QIW86676.1"/>
    <property type="molecule type" value="Genomic_DNA"/>
</dbReference>
<feature type="transmembrane region" description="Helical" evidence="1">
    <location>
        <begin position="6"/>
        <end position="25"/>
    </location>
</feature>
<keyword evidence="3" id="KW-1185">Reference proteome</keyword>
<gene>
    <name evidence="2" type="ORF">24149LASTA_00049</name>
</gene>
<keyword evidence="1" id="KW-1133">Transmembrane helix</keyword>
<evidence type="ECO:0000313" key="3">
    <source>
        <dbReference type="Proteomes" id="UP000502929"/>
    </source>
</evidence>
<name>A0A6H0X3F3_9CAUD</name>
<sequence length="46" mass="5124">MSGDSIFALCMTVAAVFFFIGYFSGRSDERDAEIRRAIVKNCSRKG</sequence>